<dbReference type="AlphaFoldDB" id="B4D7G6"/>
<dbReference type="InterPro" id="IPR039329">
    <property type="entry name" value="SIAE"/>
</dbReference>
<keyword evidence="2" id="KW-0175">Coiled coil</keyword>
<protein>
    <recommendedName>
        <fullName evidence="4">Sialate O-acetylesterase domain-containing protein</fullName>
    </recommendedName>
</protein>
<name>B4D7G6_9BACT</name>
<dbReference type="eggNOG" id="COG2755">
    <property type="taxonomic scope" value="Bacteria"/>
</dbReference>
<keyword evidence="1" id="KW-0378">Hydrolase</keyword>
<sequence>MNFHTSPAPLLSRLSFFSKSLAGAISLSAIAHLHADVTMPPIFGDHMVLQSGVPLTVWGWAEPGEKVNVQIAGVTATGEADKDRKWRIKLSPLPENSQPTTMTIRGKNTVVLSDVLVGDVWLCSGQSNMEFGLGATSLKGIKLQDEPQIRLFTVPRSIRPYPSEGEMAPPTPESPLSGKWLVATVDNAMKGGQWQGFSAVGYYFGNFIHAKTKMPVGMIASVWGGTPAQPWISLEGLQSDPRLKGEADSVPRYRASYEQNLKKYDEEMKKWKVEVAEWEKKAGYPLNEYARHVKDWGHEADKLKAAGQPVPPRPEQPPREPRDFANNNQVSSALFNGMIAPLIPYAIKGALWYQGESSASQPLHYQALLPALIADWRKKWGVGDFPFFIVQLPNFIQGGQQPIMPPDSPSVWAAMREAQKNIAAAVSNTDLAVTIDLAAIKVSLHPWDKWDVAERLSLLARKKVYGEPNLVAHGPVYKSQTVEGNKVRITFEPDSIGGGLSLDNPPLHLYYAVELPRPSTPPQDLTGFVIRRSGQSFRGSQSLHRQDNTVVVSSEKVANPVSVRYDWADNPHGDLYNKEGLPAGPFRTDAIPLGTK</sequence>
<dbReference type="EMBL" id="ABVL01000018">
    <property type="protein sequence ID" value="EDY17583.1"/>
    <property type="molecule type" value="Genomic_DNA"/>
</dbReference>
<dbReference type="PANTHER" id="PTHR22901">
    <property type="entry name" value="SIALATE O-ACETYLESTERASE"/>
    <property type="match status" value="1"/>
</dbReference>
<dbReference type="SUPFAM" id="SSF52266">
    <property type="entry name" value="SGNH hydrolase"/>
    <property type="match status" value="1"/>
</dbReference>
<dbReference type="Gene3D" id="3.40.50.1110">
    <property type="entry name" value="SGNH hydrolase"/>
    <property type="match status" value="1"/>
</dbReference>
<dbReference type="Proteomes" id="UP000005824">
    <property type="component" value="Unassembled WGS sequence"/>
</dbReference>
<evidence type="ECO:0000256" key="3">
    <source>
        <dbReference type="SAM" id="MobiDB-lite"/>
    </source>
</evidence>
<organism evidence="5 6">
    <name type="scientific">Chthoniobacter flavus Ellin428</name>
    <dbReference type="NCBI Taxonomy" id="497964"/>
    <lineage>
        <taxon>Bacteria</taxon>
        <taxon>Pseudomonadati</taxon>
        <taxon>Verrucomicrobiota</taxon>
        <taxon>Spartobacteria</taxon>
        <taxon>Chthoniobacterales</taxon>
        <taxon>Chthoniobacteraceae</taxon>
        <taxon>Chthoniobacter</taxon>
    </lineage>
</organism>
<gene>
    <name evidence="5" type="ORF">CfE428DRAFT_4881</name>
</gene>
<feature type="region of interest" description="Disordered" evidence="3">
    <location>
        <begin position="304"/>
        <end position="326"/>
    </location>
</feature>
<feature type="coiled-coil region" evidence="2">
    <location>
        <begin position="254"/>
        <end position="281"/>
    </location>
</feature>
<accession>B4D7G6</accession>
<dbReference type="Pfam" id="PF03629">
    <property type="entry name" value="SASA"/>
    <property type="match status" value="1"/>
</dbReference>
<keyword evidence="6" id="KW-1185">Reference proteome</keyword>
<dbReference type="InParanoid" id="B4D7G6"/>
<evidence type="ECO:0000259" key="4">
    <source>
        <dbReference type="Pfam" id="PF03629"/>
    </source>
</evidence>
<evidence type="ECO:0000256" key="2">
    <source>
        <dbReference type="SAM" id="Coils"/>
    </source>
</evidence>
<reference evidence="5 6" key="1">
    <citation type="journal article" date="2011" name="J. Bacteriol.">
        <title>Genome sequence of Chthoniobacter flavus Ellin428, an aerobic heterotrophic soil bacterium.</title>
        <authorList>
            <person name="Kant R."/>
            <person name="van Passel M.W."/>
            <person name="Palva A."/>
            <person name="Lucas S."/>
            <person name="Lapidus A."/>
            <person name="Glavina Del Rio T."/>
            <person name="Dalin E."/>
            <person name="Tice H."/>
            <person name="Bruce D."/>
            <person name="Goodwin L."/>
            <person name="Pitluck S."/>
            <person name="Larimer F.W."/>
            <person name="Land M.L."/>
            <person name="Hauser L."/>
            <person name="Sangwan P."/>
            <person name="de Vos W.M."/>
            <person name="Janssen P.H."/>
            <person name="Smidt H."/>
        </authorList>
    </citation>
    <scope>NUCLEOTIDE SEQUENCE [LARGE SCALE GENOMIC DNA]</scope>
    <source>
        <strain evidence="5 6">Ellin428</strain>
    </source>
</reference>
<evidence type="ECO:0000313" key="6">
    <source>
        <dbReference type="Proteomes" id="UP000005824"/>
    </source>
</evidence>
<dbReference type="STRING" id="497964.CfE428DRAFT_4881"/>
<proteinExistence type="predicted"/>
<dbReference type="InterPro" id="IPR005181">
    <property type="entry name" value="SASA"/>
</dbReference>
<dbReference type="InterPro" id="IPR036514">
    <property type="entry name" value="SGNH_hydro_sf"/>
</dbReference>
<evidence type="ECO:0000313" key="5">
    <source>
        <dbReference type="EMBL" id="EDY17583.1"/>
    </source>
</evidence>
<feature type="domain" description="Sialate O-acetylesterase" evidence="4">
    <location>
        <begin position="346"/>
        <end position="445"/>
    </location>
</feature>
<dbReference type="PANTHER" id="PTHR22901:SF0">
    <property type="entry name" value="SIALATE O-ACETYLESTERASE"/>
    <property type="match status" value="1"/>
</dbReference>
<dbReference type="GO" id="GO:0001681">
    <property type="term" value="F:sialate O-acetylesterase activity"/>
    <property type="evidence" value="ECO:0007669"/>
    <property type="project" value="InterPro"/>
</dbReference>
<comment type="caution">
    <text evidence="5">The sequence shown here is derived from an EMBL/GenBank/DDBJ whole genome shotgun (WGS) entry which is preliminary data.</text>
</comment>
<evidence type="ECO:0000256" key="1">
    <source>
        <dbReference type="ARBA" id="ARBA00022801"/>
    </source>
</evidence>
<dbReference type="GO" id="GO:0005975">
    <property type="term" value="P:carbohydrate metabolic process"/>
    <property type="evidence" value="ECO:0007669"/>
    <property type="project" value="TreeGrafter"/>
</dbReference>